<dbReference type="RefSeq" id="WP_149815933.1">
    <property type="nucleotide sequence ID" value="NZ_VUOA01000009.1"/>
</dbReference>
<evidence type="ECO:0008006" key="4">
    <source>
        <dbReference type="Google" id="ProtNLM"/>
    </source>
</evidence>
<comment type="caution">
    <text evidence="2">The sequence shown here is derived from an EMBL/GenBank/DDBJ whole genome shotgun (WGS) entry which is preliminary data.</text>
</comment>
<feature type="region of interest" description="Disordered" evidence="1">
    <location>
        <begin position="103"/>
        <end position="123"/>
    </location>
</feature>
<reference evidence="2 3" key="2">
    <citation type="submission" date="2019-09" db="EMBL/GenBank/DDBJ databases">
        <authorList>
            <person name="Jin C."/>
        </authorList>
    </citation>
    <scope>NUCLEOTIDE SEQUENCE [LARGE SCALE GENOMIC DNA]</scope>
    <source>
        <strain evidence="2 3">BN140002</strain>
    </source>
</reference>
<evidence type="ECO:0000256" key="1">
    <source>
        <dbReference type="SAM" id="MobiDB-lite"/>
    </source>
</evidence>
<reference evidence="2 3" key="1">
    <citation type="submission" date="2019-09" db="EMBL/GenBank/DDBJ databases">
        <title>Salinarimonas rosea gen. nov., sp. nov., a new member of the a-2 subgroup of the Proteobacteria.</title>
        <authorList>
            <person name="Liu J."/>
        </authorList>
    </citation>
    <scope>NUCLEOTIDE SEQUENCE [LARGE SCALE GENOMIC DNA]</scope>
    <source>
        <strain evidence="2 3">BN140002</strain>
    </source>
</reference>
<protein>
    <recommendedName>
        <fullName evidence="4">Tail fiber domain-containing protein</fullName>
    </recommendedName>
</protein>
<name>A0A5B2VSC7_9HYPH</name>
<proteinExistence type="predicted"/>
<evidence type="ECO:0000313" key="3">
    <source>
        <dbReference type="Proteomes" id="UP000323142"/>
    </source>
</evidence>
<sequence>MGLFDVFSSKKQRDRLQSAANIGTDYINAGRDAFRGDLTAGLDRARSQYGQAGSTLQALGDRYLPGANLYMDSLGVNGAAGNQRAVGAFQAGPGYQWAMEQSQDQLDRRQAARGQLGSGNTSADSVKLAQGLANQEYGGWQNRLQGLDDRLYGARTGQAGLLASLGNLEYQGGRDLGQNSFNALSSIGQLHSNTQAQQAQASQQASQNIFGAAMGLGQLGLSALGSGLGSGFFGGASTLSSLGDSRTLSPAAFAQRAFGSPIY</sequence>
<dbReference type="OrthoDB" id="8223265at2"/>
<dbReference type="AlphaFoldDB" id="A0A5B2VSC7"/>
<dbReference type="Proteomes" id="UP000323142">
    <property type="component" value="Unassembled WGS sequence"/>
</dbReference>
<evidence type="ECO:0000313" key="2">
    <source>
        <dbReference type="EMBL" id="KAA2241152.1"/>
    </source>
</evidence>
<gene>
    <name evidence="2" type="ORF">F0L46_04970</name>
</gene>
<organism evidence="2 3">
    <name type="scientific">Salinarimonas soli</name>
    <dbReference type="NCBI Taxonomy" id="1638099"/>
    <lineage>
        <taxon>Bacteria</taxon>
        <taxon>Pseudomonadati</taxon>
        <taxon>Pseudomonadota</taxon>
        <taxon>Alphaproteobacteria</taxon>
        <taxon>Hyphomicrobiales</taxon>
        <taxon>Salinarimonadaceae</taxon>
        <taxon>Salinarimonas</taxon>
    </lineage>
</organism>
<accession>A0A5B2VSC7</accession>
<dbReference type="EMBL" id="VUOA01000009">
    <property type="protein sequence ID" value="KAA2241152.1"/>
    <property type="molecule type" value="Genomic_DNA"/>
</dbReference>
<keyword evidence="3" id="KW-1185">Reference proteome</keyword>